<sequence length="124" mass="13241">MALPVHGNPDGSHDSPSLFGFSSSSSFSTLPPLSSSTSSSQSGTGFGCLPSTNSSFRFTIQSKPRRHLTSRARTRSAPSSRSSTPELPKPSCPPKNVQTSGEDTKAEITRTEQVKEYASFFVII</sequence>
<feature type="compositionally biased region" description="Basic residues" evidence="1">
    <location>
        <begin position="63"/>
        <end position="74"/>
    </location>
</feature>
<accession>A0ABC8TZU5</accession>
<feature type="compositionally biased region" description="Low complexity" evidence="1">
    <location>
        <begin position="15"/>
        <end position="43"/>
    </location>
</feature>
<reference evidence="2 3" key="1">
    <citation type="submission" date="2024-02" db="EMBL/GenBank/DDBJ databases">
        <authorList>
            <person name="Vignale AGUSTIN F."/>
            <person name="Sosa J E."/>
            <person name="Modenutti C."/>
        </authorList>
    </citation>
    <scope>NUCLEOTIDE SEQUENCE [LARGE SCALE GENOMIC DNA]</scope>
</reference>
<evidence type="ECO:0000256" key="1">
    <source>
        <dbReference type="SAM" id="MobiDB-lite"/>
    </source>
</evidence>
<name>A0ABC8TZU5_9AQUA</name>
<evidence type="ECO:0000313" key="2">
    <source>
        <dbReference type="EMBL" id="CAK9173608.1"/>
    </source>
</evidence>
<dbReference type="AlphaFoldDB" id="A0ABC8TZU5"/>
<protein>
    <submittedName>
        <fullName evidence="2">Uncharacterized protein</fullName>
    </submittedName>
</protein>
<gene>
    <name evidence="2" type="ORF">ILEXP_LOCUS43341</name>
</gene>
<proteinExistence type="predicted"/>
<dbReference type="Proteomes" id="UP001642360">
    <property type="component" value="Unassembled WGS sequence"/>
</dbReference>
<feature type="region of interest" description="Disordered" evidence="1">
    <location>
        <begin position="1"/>
        <end position="108"/>
    </location>
</feature>
<dbReference type="EMBL" id="CAUOFW020006169">
    <property type="protein sequence ID" value="CAK9173608.1"/>
    <property type="molecule type" value="Genomic_DNA"/>
</dbReference>
<feature type="compositionally biased region" description="Polar residues" evidence="1">
    <location>
        <begin position="50"/>
        <end position="62"/>
    </location>
</feature>
<keyword evidence="3" id="KW-1185">Reference proteome</keyword>
<organism evidence="2 3">
    <name type="scientific">Ilex paraguariensis</name>
    <name type="common">yerba mate</name>
    <dbReference type="NCBI Taxonomy" id="185542"/>
    <lineage>
        <taxon>Eukaryota</taxon>
        <taxon>Viridiplantae</taxon>
        <taxon>Streptophyta</taxon>
        <taxon>Embryophyta</taxon>
        <taxon>Tracheophyta</taxon>
        <taxon>Spermatophyta</taxon>
        <taxon>Magnoliopsida</taxon>
        <taxon>eudicotyledons</taxon>
        <taxon>Gunneridae</taxon>
        <taxon>Pentapetalae</taxon>
        <taxon>asterids</taxon>
        <taxon>campanulids</taxon>
        <taxon>Aquifoliales</taxon>
        <taxon>Aquifoliaceae</taxon>
        <taxon>Ilex</taxon>
    </lineage>
</organism>
<comment type="caution">
    <text evidence="2">The sequence shown here is derived from an EMBL/GenBank/DDBJ whole genome shotgun (WGS) entry which is preliminary data.</text>
</comment>
<evidence type="ECO:0000313" key="3">
    <source>
        <dbReference type="Proteomes" id="UP001642360"/>
    </source>
</evidence>
<feature type="compositionally biased region" description="Low complexity" evidence="1">
    <location>
        <begin position="75"/>
        <end position="85"/>
    </location>
</feature>